<feature type="domain" description="Apoptosis-antagonizing transcription factor C-terminal" evidence="1">
    <location>
        <begin position="9"/>
        <end position="65"/>
    </location>
</feature>
<dbReference type="GO" id="GO:0005634">
    <property type="term" value="C:nucleus"/>
    <property type="evidence" value="ECO:0007669"/>
    <property type="project" value="InterPro"/>
</dbReference>
<dbReference type="VEuPathDB" id="MicrosporidiaDB:EDEG_03715"/>
<dbReference type="Proteomes" id="UP000003163">
    <property type="component" value="Unassembled WGS sequence"/>
</dbReference>
<evidence type="ECO:0000313" key="2">
    <source>
        <dbReference type="EMBL" id="EJW01798.1"/>
    </source>
</evidence>
<accession>J8ZQ27</accession>
<keyword evidence="3" id="KW-1185">Reference proteome</keyword>
<dbReference type="Pfam" id="PF08164">
    <property type="entry name" value="TRAUB"/>
    <property type="match status" value="1"/>
</dbReference>
<proteinExistence type="predicted"/>
<dbReference type="InterPro" id="IPR012617">
    <property type="entry name" value="AATF_C"/>
</dbReference>
<gene>
    <name evidence="2" type="ORF">EDEG_03715</name>
</gene>
<reference evidence="3" key="2">
    <citation type="submission" date="2015-07" db="EMBL/GenBank/DDBJ databases">
        <title>Contrasting host-pathogen interactions and genome evolution in two generalist and specialist microsporidian pathogens of mosquitoes.</title>
        <authorList>
            <consortium name="The Broad Institute Genomics Platform"/>
            <consortium name="The Broad Institute Genome Sequencing Center for Infectious Disease"/>
            <person name="Cuomo C.A."/>
            <person name="Sanscrainte N.D."/>
            <person name="Goldberg J.M."/>
            <person name="Heiman D."/>
            <person name="Young S."/>
            <person name="Zeng Q."/>
            <person name="Becnel J.J."/>
            <person name="Birren B.W."/>
        </authorList>
    </citation>
    <scope>NUCLEOTIDE SEQUENCE [LARGE SCALE GENOMIC DNA]</scope>
    <source>
        <strain evidence="3">USNM 41457</strain>
    </source>
</reference>
<name>J8ZQ27_EDHAE</name>
<dbReference type="HOGENOM" id="CLU_2831180_0_0_1"/>
<organism evidence="2 3">
    <name type="scientific">Edhazardia aedis (strain USNM 41457)</name>
    <name type="common">Microsporidian parasite</name>
    <dbReference type="NCBI Taxonomy" id="1003232"/>
    <lineage>
        <taxon>Eukaryota</taxon>
        <taxon>Fungi</taxon>
        <taxon>Fungi incertae sedis</taxon>
        <taxon>Microsporidia</taxon>
        <taxon>Edhazardia</taxon>
    </lineage>
</organism>
<dbReference type="AlphaFoldDB" id="J8ZQ27"/>
<comment type="caution">
    <text evidence="2">The sequence shown here is derived from an EMBL/GenBank/DDBJ whole genome shotgun (WGS) entry which is preliminary data.</text>
</comment>
<dbReference type="InParanoid" id="J8ZQ27"/>
<reference evidence="2 3" key="1">
    <citation type="submission" date="2011-08" db="EMBL/GenBank/DDBJ databases">
        <authorList>
            <person name="Liu Z.J."/>
            <person name="Shi F.L."/>
            <person name="Lu J.Q."/>
            <person name="Li M."/>
            <person name="Wang Z.L."/>
        </authorList>
    </citation>
    <scope>NUCLEOTIDE SEQUENCE [LARGE SCALE GENOMIC DNA]</scope>
    <source>
        <strain evidence="2 3">USNM 41457</strain>
    </source>
</reference>
<evidence type="ECO:0000313" key="3">
    <source>
        <dbReference type="Proteomes" id="UP000003163"/>
    </source>
</evidence>
<sequence length="66" mass="7688">MARASKGPNKKTQKIAKKVDKKVIKRNKDKMIDFDIKEDLEGFFTTDGAYKWSCEKIDVFFDSLLK</sequence>
<protein>
    <recommendedName>
        <fullName evidence="1">Apoptosis-antagonizing transcription factor C-terminal domain-containing protein</fullName>
    </recommendedName>
</protein>
<evidence type="ECO:0000259" key="1">
    <source>
        <dbReference type="Pfam" id="PF08164"/>
    </source>
</evidence>
<dbReference type="EMBL" id="AFBI03000113">
    <property type="protein sequence ID" value="EJW01798.1"/>
    <property type="molecule type" value="Genomic_DNA"/>
</dbReference>